<dbReference type="CDD" id="cd06530">
    <property type="entry name" value="S26_SPase_I"/>
    <property type="match status" value="1"/>
</dbReference>
<dbReference type="Pfam" id="PF10502">
    <property type="entry name" value="Peptidase_S26"/>
    <property type="match status" value="1"/>
</dbReference>
<evidence type="ECO:0000256" key="7">
    <source>
        <dbReference type="PROSITE-ProRule" id="PRU00182"/>
    </source>
</evidence>
<dbReference type="SUPFAM" id="SSF51306">
    <property type="entry name" value="LexA/Signal peptidase"/>
    <property type="match status" value="1"/>
</dbReference>
<dbReference type="InterPro" id="IPR019756">
    <property type="entry name" value="Pept_S26A_signal_pept_1_Ser-AS"/>
</dbReference>
<accession>A0ABZ2Y7F0</accession>
<reference evidence="10 11" key="1">
    <citation type="submission" date="2023-03" db="EMBL/GenBank/DDBJ databases">
        <title>Novel Species.</title>
        <authorList>
            <person name="Ma S."/>
        </authorList>
    </citation>
    <scope>NUCLEOTIDE SEQUENCE [LARGE SCALE GENOMIC DNA]</scope>
    <source>
        <strain evidence="10 11">LIND6LT2</strain>
    </source>
</reference>
<organism evidence="10 11">
    <name type="scientific">Defluviitalea saccharophila</name>
    <dbReference type="NCBI Taxonomy" id="879970"/>
    <lineage>
        <taxon>Bacteria</taxon>
        <taxon>Bacillati</taxon>
        <taxon>Bacillota</taxon>
        <taxon>Clostridia</taxon>
        <taxon>Lachnospirales</taxon>
        <taxon>Defluviitaleaceae</taxon>
        <taxon>Defluviitalea</taxon>
    </lineage>
</organism>
<dbReference type="PROSITE" id="PS50889">
    <property type="entry name" value="S4"/>
    <property type="match status" value="1"/>
</dbReference>
<evidence type="ECO:0000256" key="2">
    <source>
        <dbReference type="ARBA" id="ARBA00004401"/>
    </source>
</evidence>
<keyword evidence="11" id="KW-1185">Reference proteome</keyword>
<comment type="subcellular location">
    <subcellularLocation>
        <location evidence="2">Cell membrane</location>
        <topology evidence="2">Single-pass type II membrane protein</topology>
    </subcellularLocation>
    <subcellularLocation>
        <location evidence="8">Membrane</location>
        <topology evidence="8">Single-pass type II membrane protein</topology>
    </subcellularLocation>
</comment>
<comment type="catalytic activity">
    <reaction evidence="1 8">
        <text>Cleavage of hydrophobic, N-terminal signal or leader sequences from secreted and periplasmic proteins.</text>
        <dbReference type="EC" id="3.4.21.89"/>
    </reaction>
</comment>
<evidence type="ECO:0000313" key="10">
    <source>
        <dbReference type="EMBL" id="WZL70354.1"/>
    </source>
</evidence>
<name>A0ABZ2Y7F0_9FIRM</name>
<keyword evidence="8" id="KW-1133">Transmembrane helix</keyword>
<dbReference type="EMBL" id="CP121687">
    <property type="protein sequence ID" value="WZL70354.1"/>
    <property type="molecule type" value="Genomic_DNA"/>
</dbReference>
<keyword evidence="5 8" id="KW-0645">Protease</keyword>
<dbReference type="PANTHER" id="PTHR43390:SF1">
    <property type="entry name" value="CHLOROPLAST PROCESSING PEPTIDASE"/>
    <property type="match status" value="1"/>
</dbReference>
<dbReference type="EC" id="3.4.21.89" evidence="4 8"/>
<keyword evidence="8" id="KW-0812">Transmembrane</keyword>
<dbReference type="GO" id="GO:0009003">
    <property type="term" value="F:signal peptidase activity"/>
    <property type="evidence" value="ECO:0007669"/>
    <property type="project" value="UniProtKB-EC"/>
</dbReference>
<gene>
    <name evidence="10" type="primary">lepB</name>
    <name evidence="10" type="ORF">QBE51_02150</name>
</gene>
<evidence type="ECO:0000313" key="11">
    <source>
        <dbReference type="Proteomes" id="UP001486565"/>
    </source>
</evidence>
<feature type="transmembrane region" description="Helical" evidence="8">
    <location>
        <begin position="12"/>
        <end position="34"/>
    </location>
</feature>
<dbReference type="InterPro" id="IPR000223">
    <property type="entry name" value="Pept_S26A_signal_pept_1"/>
</dbReference>
<dbReference type="RefSeq" id="WP_341877318.1">
    <property type="nucleotide sequence ID" value="NZ_CP121687.1"/>
</dbReference>
<keyword evidence="7" id="KW-0694">RNA-binding</keyword>
<evidence type="ECO:0000259" key="9">
    <source>
        <dbReference type="Pfam" id="PF10502"/>
    </source>
</evidence>
<evidence type="ECO:0000256" key="3">
    <source>
        <dbReference type="ARBA" id="ARBA00009370"/>
    </source>
</evidence>
<dbReference type="Proteomes" id="UP001486565">
    <property type="component" value="Chromosome"/>
</dbReference>
<evidence type="ECO:0000256" key="4">
    <source>
        <dbReference type="ARBA" id="ARBA00013208"/>
    </source>
</evidence>
<dbReference type="NCBIfam" id="TIGR02227">
    <property type="entry name" value="sigpep_I_bact"/>
    <property type="match status" value="1"/>
</dbReference>
<keyword evidence="6 8" id="KW-0378">Hydrolase</keyword>
<dbReference type="Gene3D" id="2.10.109.10">
    <property type="entry name" value="Umud Fragment, subunit A"/>
    <property type="match status" value="1"/>
</dbReference>
<feature type="domain" description="Peptidase S26" evidence="9">
    <location>
        <begin position="13"/>
        <end position="173"/>
    </location>
</feature>
<protein>
    <recommendedName>
        <fullName evidence="4 8">Signal peptidase I</fullName>
        <ecNumber evidence="4 8">3.4.21.89</ecNumber>
    </recommendedName>
</protein>
<evidence type="ECO:0000256" key="5">
    <source>
        <dbReference type="ARBA" id="ARBA00022670"/>
    </source>
</evidence>
<dbReference type="PRINTS" id="PR00727">
    <property type="entry name" value="LEADERPTASE"/>
</dbReference>
<dbReference type="PROSITE" id="PS00761">
    <property type="entry name" value="SPASE_I_3"/>
    <property type="match status" value="1"/>
</dbReference>
<sequence length="182" mass="20891">MNAINRKLLKEIFDWLKDILVALGVTLFITTFIFQNTQVIGDSMEPTLQDGNAIIVNKFIYRFQQPKRGDIIAFKYAQNPSQHFIKRIIAIEGDKIDIRDGQVYLNDQKIEEKYILEPMDTIKTGNITFPIVIPKGSFFVMGDNRNISFDSRYTDVGLVPLSYISGKAVLRIWPINLIGFIE</sequence>
<evidence type="ECO:0000256" key="6">
    <source>
        <dbReference type="ARBA" id="ARBA00022801"/>
    </source>
</evidence>
<dbReference type="InterPro" id="IPR019758">
    <property type="entry name" value="Pept_S26A_signal_pept_1_CS"/>
</dbReference>
<evidence type="ECO:0000256" key="8">
    <source>
        <dbReference type="RuleBase" id="RU362042"/>
    </source>
</evidence>
<dbReference type="InterPro" id="IPR019533">
    <property type="entry name" value="Peptidase_S26"/>
</dbReference>
<keyword evidence="8" id="KW-0472">Membrane</keyword>
<proteinExistence type="inferred from homology"/>
<evidence type="ECO:0000256" key="1">
    <source>
        <dbReference type="ARBA" id="ARBA00000677"/>
    </source>
</evidence>
<comment type="similarity">
    <text evidence="3 8">Belongs to the peptidase S26 family.</text>
</comment>
<dbReference type="PANTHER" id="PTHR43390">
    <property type="entry name" value="SIGNAL PEPTIDASE I"/>
    <property type="match status" value="1"/>
</dbReference>
<dbReference type="PROSITE" id="PS00501">
    <property type="entry name" value="SPASE_I_1"/>
    <property type="match status" value="1"/>
</dbReference>
<dbReference type="InterPro" id="IPR036286">
    <property type="entry name" value="LexA/Signal_pep-like_sf"/>
</dbReference>